<dbReference type="PANTHER" id="PTHR22930">
    <property type="match status" value="1"/>
</dbReference>
<evidence type="ECO:0008006" key="3">
    <source>
        <dbReference type="Google" id="ProtNLM"/>
    </source>
</evidence>
<keyword evidence="2" id="KW-1185">Reference proteome</keyword>
<dbReference type="InterPro" id="IPR045249">
    <property type="entry name" value="HARBI1-like"/>
</dbReference>
<protein>
    <recommendedName>
        <fullName evidence="3">DDE Tnp4 domain-containing protein</fullName>
    </recommendedName>
</protein>
<name>A0ABR0TZM5_REHGL</name>
<organism evidence="1 2">
    <name type="scientific">Rehmannia glutinosa</name>
    <name type="common">Chinese foxglove</name>
    <dbReference type="NCBI Taxonomy" id="99300"/>
    <lineage>
        <taxon>Eukaryota</taxon>
        <taxon>Viridiplantae</taxon>
        <taxon>Streptophyta</taxon>
        <taxon>Embryophyta</taxon>
        <taxon>Tracheophyta</taxon>
        <taxon>Spermatophyta</taxon>
        <taxon>Magnoliopsida</taxon>
        <taxon>eudicotyledons</taxon>
        <taxon>Gunneridae</taxon>
        <taxon>Pentapetalae</taxon>
        <taxon>asterids</taxon>
        <taxon>lamiids</taxon>
        <taxon>Lamiales</taxon>
        <taxon>Orobanchaceae</taxon>
        <taxon>Rehmannieae</taxon>
        <taxon>Rehmannia</taxon>
    </lineage>
</organism>
<evidence type="ECO:0000313" key="2">
    <source>
        <dbReference type="Proteomes" id="UP001318860"/>
    </source>
</evidence>
<dbReference type="EMBL" id="JABTTQ020003506">
    <property type="protein sequence ID" value="KAK6115684.1"/>
    <property type="molecule type" value="Genomic_DNA"/>
</dbReference>
<dbReference type="Proteomes" id="UP001318860">
    <property type="component" value="Unassembled WGS sequence"/>
</dbReference>
<accession>A0ABR0TZM5</accession>
<dbReference type="PANTHER" id="PTHR22930:SF281">
    <property type="entry name" value="NUCLEASE"/>
    <property type="match status" value="1"/>
</dbReference>
<evidence type="ECO:0000313" key="1">
    <source>
        <dbReference type="EMBL" id="KAK6115684.1"/>
    </source>
</evidence>
<comment type="caution">
    <text evidence="1">The sequence shown here is derived from an EMBL/GenBank/DDBJ whole genome shotgun (WGS) entry which is preliminary data.</text>
</comment>
<proteinExistence type="predicted"/>
<gene>
    <name evidence="1" type="ORF">DH2020_007953</name>
</gene>
<sequence length="134" mass="15248">MKYTFVLSGWEGSAADSRVLRDAVTRPNGLRVPTGNYYLCDCGYTNGPGFLAPYRGVRYHLDEWSSGRAAPQNHRELFNLRHAKAQDDIPEDIGDGHNTNDGPDFVDQVETSQIWTTWRDTFAISMYNEWRGNT</sequence>
<reference evidence="1 2" key="1">
    <citation type="journal article" date="2021" name="Comput. Struct. Biotechnol. J.">
        <title>De novo genome assembly of the potent medicinal plant Rehmannia glutinosa using nanopore technology.</title>
        <authorList>
            <person name="Ma L."/>
            <person name="Dong C."/>
            <person name="Song C."/>
            <person name="Wang X."/>
            <person name="Zheng X."/>
            <person name="Niu Y."/>
            <person name="Chen S."/>
            <person name="Feng W."/>
        </authorList>
    </citation>
    <scope>NUCLEOTIDE SEQUENCE [LARGE SCALE GENOMIC DNA]</scope>
    <source>
        <strain evidence="1">DH-2019</strain>
    </source>
</reference>